<proteinExistence type="predicted"/>
<comment type="catalytic activity">
    <reaction evidence="6">
        <text>precorrin-2 + NAD(+) = sirohydrochlorin + NADH + 2 H(+)</text>
        <dbReference type="Rhea" id="RHEA:15613"/>
        <dbReference type="ChEBI" id="CHEBI:15378"/>
        <dbReference type="ChEBI" id="CHEBI:57540"/>
        <dbReference type="ChEBI" id="CHEBI:57945"/>
        <dbReference type="ChEBI" id="CHEBI:58351"/>
        <dbReference type="ChEBI" id="CHEBI:58827"/>
        <dbReference type="EC" id="1.3.1.76"/>
    </reaction>
</comment>
<feature type="domain" description="Siroheme synthase central" evidence="7">
    <location>
        <begin position="122"/>
        <end position="148"/>
    </location>
</feature>
<keyword evidence="3" id="KW-0560">Oxidoreductase</keyword>
<dbReference type="InterPro" id="IPR036291">
    <property type="entry name" value="NAD(P)-bd_dom_sf"/>
</dbReference>
<dbReference type="PANTHER" id="PTHR35330">
    <property type="entry name" value="SIROHEME BIOSYNTHESIS PROTEIN MET8"/>
    <property type="match status" value="1"/>
</dbReference>
<evidence type="ECO:0000256" key="5">
    <source>
        <dbReference type="ARBA" id="ARBA00023244"/>
    </source>
</evidence>
<reference evidence="8 9" key="1">
    <citation type="submission" date="2016-12" db="EMBL/GenBank/DDBJ databases">
        <title>The whole genome sequencing and assembly of Bacillus cohnii DSM 6307T strain.</title>
        <authorList>
            <person name="Lee Y.-J."/>
            <person name="Yi H."/>
            <person name="Bahn Y.-S."/>
            <person name="Kim J.F."/>
            <person name="Lee D.-W."/>
        </authorList>
    </citation>
    <scope>NUCLEOTIDE SEQUENCE [LARGE SCALE GENOMIC DNA]</scope>
    <source>
        <strain evidence="8 9">DSM 6307</strain>
    </source>
</reference>
<dbReference type="Gene3D" id="3.40.50.720">
    <property type="entry name" value="NAD(P)-binding Rossmann-like Domain"/>
    <property type="match status" value="1"/>
</dbReference>
<dbReference type="GO" id="GO:0019354">
    <property type="term" value="P:siroheme biosynthetic process"/>
    <property type="evidence" value="ECO:0007669"/>
    <property type="project" value="UniProtKB-UniPathway"/>
</dbReference>
<dbReference type="Gene3D" id="1.10.8.610">
    <property type="entry name" value="SirC, precorrin-2 dehydrogenase, C-terminal helical domain-like"/>
    <property type="match status" value="1"/>
</dbReference>
<name>A0A223KMZ3_9BACI</name>
<evidence type="ECO:0000256" key="4">
    <source>
        <dbReference type="ARBA" id="ARBA00023027"/>
    </source>
</evidence>
<dbReference type="Pfam" id="PF14824">
    <property type="entry name" value="Sirohm_synth_M"/>
    <property type="match status" value="1"/>
</dbReference>
<gene>
    <name evidence="8" type="ORF">BC6307_05220</name>
</gene>
<accession>A0A223KMZ3</accession>
<dbReference type="EMBL" id="CP018866">
    <property type="protein sequence ID" value="AST90724.1"/>
    <property type="molecule type" value="Genomic_DNA"/>
</dbReference>
<dbReference type="STRING" id="1314751.GCA_001591425_00688"/>
<organism evidence="8 9">
    <name type="scientific">Sutcliffiella cohnii</name>
    <dbReference type="NCBI Taxonomy" id="33932"/>
    <lineage>
        <taxon>Bacteria</taxon>
        <taxon>Bacillati</taxon>
        <taxon>Bacillota</taxon>
        <taxon>Bacilli</taxon>
        <taxon>Bacillales</taxon>
        <taxon>Bacillaceae</taxon>
        <taxon>Sutcliffiella</taxon>
    </lineage>
</organism>
<dbReference type="RefSeq" id="WP_066412150.1">
    <property type="nucleotide sequence ID" value="NZ_CP018866.1"/>
</dbReference>
<protein>
    <recommendedName>
        <fullName evidence="2">precorrin-2 dehydrogenase</fullName>
        <ecNumber evidence="2">1.3.1.76</ecNumber>
    </recommendedName>
</protein>
<evidence type="ECO:0000259" key="7">
    <source>
        <dbReference type="Pfam" id="PF14824"/>
    </source>
</evidence>
<dbReference type="UniPathway" id="UPA00262">
    <property type="reaction ID" value="UER00222"/>
</dbReference>
<keyword evidence="5" id="KW-0627">Porphyrin biosynthesis</keyword>
<evidence type="ECO:0000256" key="6">
    <source>
        <dbReference type="ARBA" id="ARBA00047561"/>
    </source>
</evidence>
<dbReference type="InterPro" id="IPR006367">
    <property type="entry name" value="Sirohaem_synthase_N"/>
</dbReference>
<evidence type="ECO:0000256" key="1">
    <source>
        <dbReference type="ARBA" id="ARBA00005010"/>
    </source>
</evidence>
<keyword evidence="4" id="KW-0520">NAD</keyword>
<dbReference type="AlphaFoldDB" id="A0A223KMZ3"/>
<dbReference type="InterPro" id="IPR028161">
    <property type="entry name" value="Met8-like"/>
</dbReference>
<evidence type="ECO:0000313" key="8">
    <source>
        <dbReference type="EMBL" id="AST90724.1"/>
    </source>
</evidence>
<dbReference type="SUPFAM" id="SSF75615">
    <property type="entry name" value="Siroheme synthase middle domains-like"/>
    <property type="match status" value="1"/>
</dbReference>
<dbReference type="SUPFAM" id="SSF51735">
    <property type="entry name" value="NAD(P)-binding Rossmann-fold domains"/>
    <property type="match status" value="1"/>
</dbReference>
<dbReference type="Pfam" id="PF13241">
    <property type="entry name" value="NAD_binding_7"/>
    <property type="match status" value="1"/>
</dbReference>
<dbReference type="InterPro" id="IPR028281">
    <property type="entry name" value="Sirohaem_synthase_central"/>
</dbReference>
<dbReference type="PANTHER" id="PTHR35330:SF1">
    <property type="entry name" value="SIROHEME BIOSYNTHESIS PROTEIN MET8"/>
    <property type="match status" value="1"/>
</dbReference>
<dbReference type="KEGG" id="bcoh:BC6307_05220"/>
<dbReference type="EC" id="1.3.1.76" evidence="2"/>
<evidence type="ECO:0000256" key="2">
    <source>
        <dbReference type="ARBA" id="ARBA00012400"/>
    </source>
</evidence>
<sequence length="194" mass="22273">MTTPLMIKLDAKKCVIFGGGKVATRKVKFLLEEGADLTIISENISEELQALIPRFHYVNISINNFDEILTYIPTNCFLAVVATNNRELNERIANKVSIHVPLINIVDNQYSSNFYFPAYIKQGHLKIAVSTSGASPKLAKTIKQHLQKEFGPEYKDYLEQLQTEREWALRNLHTETERKAHLQKITKFPLNKER</sequence>
<dbReference type="NCBIfam" id="TIGR01470">
    <property type="entry name" value="cysG_Nterm"/>
    <property type="match status" value="1"/>
</dbReference>
<dbReference type="GO" id="GO:0043115">
    <property type="term" value="F:precorrin-2 dehydrogenase activity"/>
    <property type="evidence" value="ECO:0007669"/>
    <property type="project" value="UniProtKB-EC"/>
</dbReference>
<comment type="pathway">
    <text evidence="1">Porphyrin-containing compound metabolism; siroheme biosynthesis; sirohydrochlorin from precorrin-2: step 1/1.</text>
</comment>
<evidence type="ECO:0000313" key="9">
    <source>
        <dbReference type="Proteomes" id="UP000215224"/>
    </source>
</evidence>
<keyword evidence="9" id="KW-1185">Reference proteome</keyword>
<evidence type="ECO:0000256" key="3">
    <source>
        <dbReference type="ARBA" id="ARBA00023002"/>
    </source>
</evidence>
<dbReference type="GO" id="GO:0004325">
    <property type="term" value="F:ferrochelatase activity"/>
    <property type="evidence" value="ECO:0007669"/>
    <property type="project" value="InterPro"/>
</dbReference>
<dbReference type="Proteomes" id="UP000215224">
    <property type="component" value="Chromosome"/>
</dbReference>
<dbReference type="InterPro" id="IPR042518">
    <property type="entry name" value="SirC_C"/>
</dbReference>